<dbReference type="RefSeq" id="WP_256601993.1">
    <property type="nucleotide sequence ID" value="NZ_JANIBJ010000013.1"/>
</dbReference>
<gene>
    <name evidence="2" type="ORF">NP590_08870</name>
</gene>
<evidence type="ECO:0008006" key="4">
    <source>
        <dbReference type="Google" id="ProtNLM"/>
    </source>
</evidence>
<dbReference type="EMBL" id="JANIBJ010000013">
    <property type="protein sequence ID" value="MCQ8104215.1"/>
    <property type="molecule type" value="Genomic_DNA"/>
</dbReference>
<keyword evidence="3" id="KW-1185">Reference proteome</keyword>
<feature type="transmembrane region" description="Helical" evidence="1">
    <location>
        <begin position="52"/>
        <end position="70"/>
    </location>
</feature>
<keyword evidence="1" id="KW-0472">Membrane</keyword>
<feature type="transmembrane region" description="Helical" evidence="1">
    <location>
        <begin position="20"/>
        <end position="40"/>
    </location>
</feature>
<feature type="transmembrane region" description="Helical" evidence="1">
    <location>
        <begin position="76"/>
        <end position="95"/>
    </location>
</feature>
<keyword evidence="1" id="KW-0812">Transmembrane</keyword>
<keyword evidence="1" id="KW-1133">Transmembrane helix</keyword>
<comment type="caution">
    <text evidence="2">The sequence shown here is derived from an EMBL/GenBank/DDBJ whole genome shotgun (WGS) entry which is preliminary data.</text>
</comment>
<feature type="transmembrane region" description="Helical" evidence="1">
    <location>
        <begin position="151"/>
        <end position="173"/>
    </location>
</feature>
<name>A0ABT1TFH2_9GAMM</name>
<proteinExistence type="predicted"/>
<evidence type="ECO:0000313" key="3">
    <source>
        <dbReference type="Proteomes" id="UP001524499"/>
    </source>
</evidence>
<accession>A0ABT1TFH2</accession>
<reference evidence="2 3" key="1">
    <citation type="submission" date="2022-07" db="EMBL/GenBank/DDBJ databases">
        <title>Methylomonas rivi sp. nov., Methylomonas rosea sp. nov., Methylomonas aureus sp. nov. and Methylomonas subterranea sp. nov., four novel methanotrophs isolated from a freshwater creek and the deep terrestrial subsurface.</title>
        <authorList>
            <person name="Abin C."/>
            <person name="Sankaranarayanan K."/>
            <person name="Garner C."/>
            <person name="Sindelar R."/>
            <person name="Kotary K."/>
            <person name="Garner R."/>
            <person name="Barclay S."/>
            <person name="Lawson P."/>
            <person name="Krumholz L."/>
        </authorList>
    </citation>
    <scope>NUCLEOTIDE SEQUENCE [LARGE SCALE GENOMIC DNA]</scope>
    <source>
        <strain evidence="2 3">SURF-2</strain>
    </source>
</reference>
<evidence type="ECO:0000256" key="1">
    <source>
        <dbReference type="SAM" id="Phobius"/>
    </source>
</evidence>
<sequence length="206" mass="23297">MGTALKATGITGLILGYPFLSAYLARHGFAGLILLLFAALTVWRGVHIQKAGWRFAVLAFAAVLLAGAYLSNVYAIWLIPAFVYAWLAALFGHTLRCPPSICERLVRLQFPEFKPGIAEYLREVTWIWTLFFAVNVPVCALLPWLAGPQIWSLYTGLLVYLLMGLLVTGEWLYRHRRFPDLEIPPMLETARYFALHGHKAFKDIWS</sequence>
<feature type="transmembrane region" description="Helical" evidence="1">
    <location>
        <begin position="124"/>
        <end position="145"/>
    </location>
</feature>
<evidence type="ECO:0000313" key="2">
    <source>
        <dbReference type="EMBL" id="MCQ8104215.1"/>
    </source>
</evidence>
<protein>
    <recommendedName>
        <fullName evidence="4">Ketosynthase</fullName>
    </recommendedName>
</protein>
<dbReference type="Proteomes" id="UP001524499">
    <property type="component" value="Unassembled WGS sequence"/>
</dbReference>
<organism evidence="2 3">
    <name type="scientific">Methylomonas subterranea</name>
    <dbReference type="NCBI Taxonomy" id="2952225"/>
    <lineage>
        <taxon>Bacteria</taxon>
        <taxon>Pseudomonadati</taxon>
        <taxon>Pseudomonadota</taxon>
        <taxon>Gammaproteobacteria</taxon>
        <taxon>Methylococcales</taxon>
        <taxon>Methylococcaceae</taxon>
        <taxon>Methylomonas</taxon>
    </lineage>
</organism>